<dbReference type="InterPro" id="IPR010181">
    <property type="entry name" value="CGCAxxGCC_motif"/>
</dbReference>
<name>A0A1P8FAC4_9CHLR</name>
<protein>
    <submittedName>
        <fullName evidence="1">C_GCAxxG_C_C family probable redox protein</fullName>
    </submittedName>
</protein>
<dbReference type="NCBIfam" id="TIGR01909">
    <property type="entry name" value="C_GCAxxG_C_C"/>
    <property type="match status" value="1"/>
</dbReference>
<dbReference type="Pfam" id="PF09719">
    <property type="entry name" value="C_GCAxxG_C_C"/>
    <property type="match status" value="1"/>
</dbReference>
<dbReference type="Proteomes" id="UP000185934">
    <property type="component" value="Chromosome"/>
</dbReference>
<dbReference type="RefSeq" id="WP_076004914.1">
    <property type="nucleotide sequence ID" value="NZ_CP018258.1"/>
</dbReference>
<sequence>MTRSENARLNMIESKMNCAQSVLTAFCEDLGLDKATALKLSRGFGGGMGRTGNTCGAVTGAYMVIGLSEQKSAREGVEAVYTRIQEFNRRFVAVHRTTGCTELLGCDLGTPEGLAKARSEGLFTSLCPNFVASAVKILEELK</sequence>
<proteinExistence type="predicted"/>
<organism evidence="1 2">
    <name type="scientific">Dehalogenimonas formicexedens</name>
    <dbReference type="NCBI Taxonomy" id="1839801"/>
    <lineage>
        <taxon>Bacteria</taxon>
        <taxon>Bacillati</taxon>
        <taxon>Chloroflexota</taxon>
        <taxon>Dehalococcoidia</taxon>
        <taxon>Dehalococcoidales</taxon>
        <taxon>Dehalococcoidaceae</taxon>
        <taxon>Dehalogenimonas</taxon>
    </lineage>
</organism>
<dbReference type="EMBL" id="CP018258">
    <property type="protein sequence ID" value="APV45416.1"/>
    <property type="molecule type" value="Genomic_DNA"/>
</dbReference>
<dbReference type="OrthoDB" id="9791535at2"/>
<accession>A0A1P8FAC4</accession>
<dbReference type="STRING" id="1839801.Dform_02107"/>
<gene>
    <name evidence="1" type="ORF">Dform_02107</name>
</gene>
<dbReference type="KEGG" id="dfo:Dform_02107"/>
<dbReference type="AlphaFoldDB" id="A0A1P8FAC4"/>
<evidence type="ECO:0000313" key="2">
    <source>
        <dbReference type="Proteomes" id="UP000185934"/>
    </source>
</evidence>
<reference evidence="2" key="1">
    <citation type="submission" date="2016-11" db="EMBL/GenBank/DDBJ databases">
        <title>Dehalogenimonas formicexedens sp. nov., a chlorinated alkane respiring bacterium isolated from contaminated groundwater.</title>
        <authorList>
            <person name="Key T.A."/>
            <person name="Bowman K.S."/>
            <person name="Lee I."/>
            <person name="Chun J."/>
            <person name="Albuquerque L."/>
            <person name="da Costa M.S."/>
            <person name="Rainey F.A."/>
            <person name="Moe W.M."/>
        </authorList>
    </citation>
    <scope>NUCLEOTIDE SEQUENCE [LARGE SCALE GENOMIC DNA]</scope>
    <source>
        <strain evidence="2">NSZ-14</strain>
    </source>
</reference>
<keyword evidence="2" id="KW-1185">Reference proteome</keyword>
<evidence type="ECO:0000313" key="1">
    <source>
        <dbReference type="EMBL" id="APV45416.1"/>
    </source>
</evidence>